<gene>
    <name evidence="2" type="ORF">B0J11DRAFT_576874</name>
</gene>
<evidence type="ECO:0000313" key="3">
    <source>
        <dbReference type="Proteomes" id="UP000700596"/>
    </source>
</evidence>
<comment type="caution">
    <text evidence="2">The sequence shown here is derived from an EMBL/GenBank/DDBJ whole genome shotgun (WGS) entry which is preliminary data.</text>
</comment>
<keyword evidence="3" id="KW-1185">Reference proteome</keyword>
<protein>
    <submittedName>
        <fullName evidence="2">Uncharacterized protein</fullName>
    </submittedName>
</protein>
<feature type="region of interest" description="Disordered" evidence="1">
    <location>
        <begin position="173"/>
        <end position="195"/>
    </location>
</feature>
<proteinExistence type="predicted"/>
<dbReference type="EMBL" id="JAGMWT010000003">
    <property type="protein sequence ID" value="KAH7131923.1"/>
    <property type="molecule type" value="Genomic_DNA"/>
</dbReference>
<organism evidence="2 3">
    <name type="scientific">Dendryphion nanum</name>
    <dbReference type="NCBI Taxonomy" id="256645"/>
    <lineage>
        <taxon>Eukaryota</taxon>
        <taxon>Fungi</taxon>
        <taxon>Dikarya</taxon>
        <taxon>Ascomycota</taxon>
        <taxon>Pezizomycotina</taxon>
        <taxon>Dothideomycetes</taxon>
        <taxon>Pleosporomycetidae</taxon>
        <taxon>Pleosporales</taxon>
        <taxon>Torulaceae</taxon>
        <taxon>Dendryphion</taxon>
    </lineage>
</organism>
<name>A0A9P9E6G1_9PLEO</name>
<sequence length="381" mass="42109">MPFSRRVRNKLRLPSLFPPHTSSTRSASVFTTTTQPDTNHLDIPVIFITPPTPISSATYHELAQEVAIHVRSVQHNSVSREQLEGNEAELSDTETSIQPAQLSKEDRDRDSDLGGNLESREHELAVENDNVKDCSDEDEKTVQEKQDIRESGKEINENFEGNGCLVFRAIPKKATGNDGEDDNEGESTGNAATGATADILPKTTRSVQMVLRNGEIAYEACDASEEVGAPTTTVIDPVRLCDSNSEVLMTECVPEDNDMNAQLSPTNSFIPEHLHQQTGTQIAIASAAIVEGNAWHPQNNIPAPELRIIAPVSAHTWFTHLPYQSIESVMVGENCELELAECILRFRRPDFENDDEYEDSDESSHWDSILNDDETAVPSET</sequence>
<reference evidence="2" key="1">
    <citation type="journal article" date="2021" name="Nat. Commun.">
        <title>Genetic determinants of endophytism in the Arabidopsis root mycobiome.</title>
        <authorList>
            <person name="Mesny F."/>
            <person name="Miyauchi S."/>
            <person name="Thiergart T."/>
            <person name="Pickel B."/>
            <person name="Atanasova L."/>
            <person name="Karlsson M."/>
            <person name="Huettel B."/>
            <person name="Barry K.W."/>
            <person name="Haridas S."/>
            <person name="Chen C."/>
            <person name="Bauer D."/>
            <person name="Andreopoulos W."/>
            <person name="Pangilinan J."/>
            <person name="LaButti K."/>
            <person name="Riley R."/>
            <person name="Lipzen A."/>
            <person name="Clum A."/>
            <person name="Drula E."/>
            <person name="Henrissat B."/>
            <person name="Kohler A."/>
            <person name="Grigoriev I.V."/>
            <person name="Martin F.M."/>
            <person name="Hacquard S."/>
        </authorList>
    </citation>
    <scope>NUCLEOTIDE SEQUENCE</scope>
    <source>
        <strain evidence="2">MPI-CAGE-CH-0243</strain>
    </source>
</reference>
<evidence type="ECO:0000256" key="1">
    <source>
        <dbReference type="SAM" id="MobiDB-lite"/>
    </source>
</evidence>
<feature type="compositionally biased region" description="Polar residues" evidence="1">
    <location>
        <begin position="20"/>
        <end position="35"/>
    </location>
</feature>
<evidence type="ECO:0000313" key="2">
    <source>
        <dbReference type="EMBL" id="KAH7131923.1"/>
    </source>
</evidence>
<feature type="region of interest" description="Disordered" evidence="1">
    <location>
        <begin position="78"/>
        <end position="155"/>
    </location>
</feature>
<feature type="region of interest" description="Disordered" evidence="1">
    <location>
        <begin position="14"/>
        <end position="35"/>
    </location>
</feature>
<feature type="compositionally biased region" description="Basic and acidic residues" evidence="1">
    <location>
        <begin position="103"/>
        <end position="155"/>
    </location>
</feature>
<accession>A0A9P9E6G1</accession>
<dbReference type="Proteomes" id="UP000700596">
    <property type="component" value="Unassembled WGS sequence"/>
</dbReference>
<dbReference type="AlphaFoldDB" id="A0A9P9E6G1"/>
<feature type="region of interest" description="Disordered" evidence="1">
    <location>
        <begin position="353"/>
        <end position="381"/>
    </location>
</feature>